<dbReference type="AlphaFoldDB" id="A0AAV7DTL2"/>
<feature type="region of interest" description="Disordered" evidence="2">
    <location>
        <begin position="9"/>
        <end position="41"/>
    </location>
</feature>
<proteinExistence type="inferred from homology"/>
<feature type="region of interest" description="Disordered" evidence="2">
    <location>
        <begin position="238"/>
        <end position="265"/>
    </location>
</feature>
<organism evidence="4 5">
    <name type="scientific">Aristolochia fimbriata</name>
    <name type="common">White veined hardy Dutchman's pipe vine</name>
    <dbReference type="NCBI Taxonomy" id="158543"/>
    <lineage>
        <taxon>Eukaryota</taxon>
        <taxon>Viridiplantae</taxon>
        <taxon>Streptophyta</taxon>
        <taxon>Embryophyta</taxon>
        <taxon>Tracheophyta</taxon>
        <taxon>Spermatophyta</taxon>
        <taxon>Magnoliopsida</taxon>
        <taxon>Magnoliidae</taxon>
        <taxon>Piperales</taxon>
        <taxon>Aristolochiaceae</taxon>
        <taxon>Aristolochia</taxon>
    </lineage>
</organism>
<dbReference type="Pfam" id="PF03763">
    <property type="entry name" value="Remorin_C"/>
    <property type="match status" value="1"/>
</dbReference>
<keyword evidence="5" id="KW-1185">Reference proteome</keyword>
<feature type="region of interest" description="Disordered" evidence="2">
    <location>
        <begin position="280"/>
        <end position="313"/>
    </location>
</feature>
<comment type="similarity">
    <text evidence="1">Belongs to the remorin family.</text>
</comment>
<evidence type="ECO:0000259" key="3">
    <source>
        <dbReference type="Pfam" id="PF03763"/>
    </source>
</evidence>
<dbReference type="PANTHER" id="PTHR31471:SF51">
    <property type="entry name" value="REMORIN FAMILY PROTEIN"/>
    <property type="match status" value="1"/>
</dbReference>
<feature type="domain" description="Remorin C-terminal" evidence="3">
    <location>
        <begin position="204"/>
        <end position="308"/>
    </location>
</feature>
<evidence type="ECO:0000256" key="2">
    <source>
        <dbReference type="SAM" id="MobiDB-lite"/>
    </source>
</evidence>
<accession>A0AAV7DTL2</accession>
<feature type="compositionally biased region" description="Basic and acidic residues" evidence="2">
    <location>
        <begin position="280"/>
        <end position="293"/>
    </location>
</feature>
<protein>
    <recommendedName>
        <fullName evidence="3">Remorin C-terminal domain-containing protein</fullName>
    </recommendedName>
</protein>
<sequence>MEYINQMRVRFSGLGQESQDQSSTRERRLQPQKTASFKTDKKTQNWFWRQMSRDGDSSDAIEHKTALAAAAFAVTALEEAEQLNKQKRRVSSKGAVEIPQAKTKTRKEEQDPTKTSRRLTIKEEKEDSKSSIGDASMKKPGASSRKMPEKVPTAQKVPSFPKKEIGISSIRQTSVKDTRPFPATKSPTPISSNYQKESLKEKGKQETKADAWERTKLGKIQKSYEKVTASILKWEGERKAKARHHLDKKERELETKRKNASHEYHMEIARIENISGEARAVAEEKKRNDEKKTKEKAKRFRSTGKPPTTCFFF</sequence>
<feature type="region of interest" description="Disordered" evidence="2">
    <location>
        <begin position="81"/>
        <end position="210"/>
    </location>
</feature>
<dbReference type="PANTHER" id="PTHR31471">
    <property type="entry name" value="OS02G0116800 PROTEIN"/>
    <property type="match status" value="1"/>
</dbReference>
<feature type="compositionally biased region" description="Polar residues" evidence="2">
    <location>
        <begin position="185"/>
        <end position="196"/>
    </location>
</feature>
<dbReference type="EMBL" id="JAINDJ010000008">
    <property type="protein sequence ID" value="KAG9439329.1"/>
    <property type="molecule type" value="Genomic_DNA"/>
</dbReference>
<evidence type="ECO:0000313" key="5">
    <source>
        <dbReference type="Proteomes" id="UP000825729"/>
    </source>
</evidence>
<dbReference type="InterPro" id="IPR005516">
    <property type="entry name" value="Remorin_C"/>
</dbReference>
<feature type="compositionally biased region" description="Basic and acidic residues" evidence="2">
    <location>
        <begin position="106"/>
        <end position="129"/>
    </location>
</feature>
<dbReference type="Proteomes" id="UP000825729">
    <property type="component" value="Unassembled WGS sequence"/>
</dbReference>
<feature type="compositionally biased region" description="Basic and acidic residues" evidence="2">
    <location>
        <begin position="247"/>
        <end position="265"/>
    </location>
</feature>
<evidence type="ECO:0000313" key="4">
    <source>
        <dbReference type="EMBL" id="KAG9439329.1"/>
    </source>
</evidence>
<evidence type="ECO:0000256" key="1">
    <source>
        <dbReference type="ARBA" id="ARBA00005711"/>
    </source>
</evidence>
<reference evidence="4 5" key="1">
    <citation type="submission" date="2021-07" db="EMBL/GenBank/DDBJ databases">
        <title>The Aristolochia fimbriata genome: insights into angiosperm evolution, floral development and chemical biosynthesis.</title>
        <authorList>
            <person name="Jiao Y."/>
        </authorList>
    </citation>
    <scope>NUCLEOTIDE SEQUENCE [LARGE SCALE GENOMIC DNA]</scope>
    <source>
        <strain evidence="4">IBCAS-2021</strain>
        <tissue evidence="4">Leaf</tissue>
    </source>
</reference>
<feature type="compositionally biased region" description="Basic and acidic residues" evidence="2">
    <location>
        <begin position="197"/>
        <end position="210"/>
    </location>
</feature>
<gene>
    <name evidence="4" type="ORF">H6P81_019494</name>
</gene>
<name>A0AAV7DTL2_ARIFI</name>
<comment type="caution">
    <text evidence="4">The sequence shown here is derived from an EMBL/GenBank/DDBJ whole genome shotgun (WGS) entry which is preliminary data.</text>
</comment>